<dbReference type="KEGG" id="vg:17428745"/>
<organism evidence="2 3">
    <name type="scientific">Clostera anastomosis granulovirus A</name>
    <dbReference type="NCBI Taxonomy" id="1986289"/>
    <lineage>
        <taxon>Viruses</taxon>
        <taxon>Viruses incertae sedis</taxon>
        <taxon>Naldaviricetes</taxon>
        <taxon>Lefavirales</taxon>
        <taxon>Baculoviridae</taxon>
        <taxon>Betabaculovirus</taxon>
        <taxon>Betabaculovirus clanastomosis</taxon>
    </lineage>
</organism>
<reference evidence="2 3" key="1">
    <citation type="journal article" date="2013" name="Arch. Virol.">
        <title>Comparative analysis of the genomes of Clostera anastomosis (L.) granulovirus and Clostera anachoreta granulovirus.</title>
        <authorList>
            <person name="Liang Z."/>
            <person name="Zhang X."/>
            <person name="Yin X."/>
            <person name="Song X."/>
            <person name="Shao X."/>
            <person name="Wang L."/>
        </authorList>
    </citation>
    <scope>NUCLEOTIDE SEQUENCE [LARGE SCALE GENOMIC DNA]</scope>
    <source>
        <strain evidence="2">CaLGV-Henan</strain>
    </source>
</reference>
<protein>
    <recommendedName>
        <fullName evidence="1">F-box domain-containing protein</fullName>
    </recommendedName>
</protein>
<dbReference type="EMBL" id="KC179784">
    <property type="protein sequence ID" value="AGQ20302.1"/>
    <property type="molecule type" value="Genomic_DNA"/>
</dbReference>
<sequence>MSNWLNVLPQELYDKILNYLSPDDVVKVVCETKRRSKSMPQVYASDSKCLAFQNMIHRWYAPYRVRVRTQARTVKLRPQKLKRLSKSIKVINTCGCKNIMWFQKIKCSNFCVNFDKKAKIRRNVYNLTLVNPRTLTEVLYMYYLNFLRTNLKFRKDKIGCVKQTGTAYRANFVTHIYLRQF</sequence>
<gene>
    <name evidence="2" type="ORF">CalGV043</name>
</gene>
<dbReference type="InterPro" id="IPR001810">
    <property type="entry name" value="F-box_dom"/>
</dbReference>
<proteinExistence type="predicted"/>
<evidence type="ECO:0000313" key="2">
    <source>
        <dbReference type="EMBL" id="AGQ20302.1"/>
    </source>
</evidence>
<evidence type="ECO:0000313" key="3">
    <source>
        <dbReference type="Proteomes" id="UP000204024"/>
    </source>
</evidence>
<name>U5KAS9_9BBAC</name>
<dbReference type="RefSeq" id="YP_008719991.1">
    <property type="nucleotide sequence ID" value="NC_022646.1"/>
</dbReference>
<dbReference type="PROSITE" id="PS50181">
    <property type="entry name" value="FBOX"/>
    <property type="match status" value="1"/>
</dbReference>
<dbReference type="Proteomes" id="UP000204024">
    <property type="component" value="Segment"/>
</dbReference>
<keyword evidence="3" id="KW-1185">Reference proteome</keyword>
<dbReference type="GeneID" id="17428745"/>
<evidence type="ECO:0000259" key="1">
    <source>
        <dbReference type="PROSITE" id="PS50181"/>
    </source>
</evidence>
<feature type="domain" description="F-box" evidence="1">
    <location>
        <begin position="2"/>
        <end position="28"/>
    </location>
</feature>
<dbReference type="OrthoDB" id="30762at10239"/>
<accession>U5KAS9</accession>